<dbReference type="InterPro" id="IPR010979">
    <property type="entry name" value="Ribosomal_uS13-like_H2TH"/>
</dbReference>
<evidence type="ECO:0000256" key="4">
    <source>
        <dbReference type="ARBA" id="ARBA00022980"/>
    </source>
</evidence>
<dbReference type="Gene3D" id="4.10.910.10">
    <property type="entry name" value="30s ribosomal protein s13, domain 2"/>
    <property type="match status" value="2"/>
</dbReference>
<dbReference type="FunFam" id="4.10.910.10:FF:000002">
    <property type="entry name" value="40S ribosomal protein S18"/>
    <property type="match status" value="2"/>
</dbReference>
<dbReference type="InterPro" id="IPR018269">
    <property type="entry name" value="Ribosomal_uS13_CS"/>
</dbReference>
<evidence type="ECO:0000256" key="2">
    <source>
        <dbReference type="ARBA" id="ARBA00008080"/>
    </source>
</evidence>
<evidence type="ECO:0000256" key="3">
    <source>
        <dbReference type="ARBA" id="ARBA00022490"/>
    </source>
</evidence>
<accession>A0ABD3LZT7</accession>
<dbReference type="PROSITE" id="PS50159">
    <property type="entry name" value="RIBOSOMAL_S13_2"/>
    <property type="match status" value="2"/>
</dbReference>
<dbReference type="InterPro" id="IPR027437">
    <property type="entry name" value="Rbsml_uS13_C"/>
</dbReference>
<dbReference type="PANTHER" id="PTHR10871">
    <property type="entry name" value="30S RIBOSOMAL PROTEIN S13/40S RIBOSOMAL PROTEIN S18"/>
    <property type="match status" value="1"/>
</dbReference>
<comment type="caution">
    <text evidence="6">The sequence shown here is derived from an EMBL/GenBank/DDBJ whole genome shotgun (WGS) entry which is preliminary data.</text>
</comment>
<name>A0ABD3LZT7_9STRA</name>
<protein>
    <recommendedName>
        <fullName evidence="8">40S ribosomal protein S18</fullName>
    </recommendedName>
</protein>
<proteinExistence type="inferred from homology"/>
<sequence>MSMMQGNEFQHILRILNTNVEGKRNVVFGLTKIKGLGRRFADLICKKAEINVNKRAGELTADEIEKLVAVIQNPRQFKVPLWFLNRQKDFKTGKYSQVFAQNFDAKLRDDIERMKKIRAHRGLRHWWGVRVRGQHTCSTGLMVMFADLICNKAELNVNKRAGELTADEIEKLVAVIQNPRQFKVPLWFLNRQKDFKTGKYSQVFAQNFDAKLRDDIERMKKIRAHRGLRHWWGVRVRGQHTCSTGRRH</sequence>
<dbReference type="Gene3D" id="1.10.8.50">
    <property type="match status" value="2"/>
</dbReference>
<dbReference type="Proteomes" id="UP001530293">
    <property type="component" value="Unassembled WGS sequence"/>
</dbReference>
<dbReference type="Pfam" id="PF00416">
    <property type="entry name" value="Ribosomal_S13"/>
    <property type="match status" value="2"/>
</dbReference>
<dbReference type="InterPro" id="IPR001892">
    <property type="entry name" value="Ribosomal_uS13"/>
</dbReference>
<keyword evidence="7" id="KW-1185">Reference proteome</keyword>
<dbReference type="AlphaFoldDB" id="A0ABD3LZT7"/>
<dbReference type="SUPFAM" id="SSF46946">
    <property type="entry name" value="S13-like H2TH domain"/>
    <property type="match status" value="2"/>
</dbReference>
<dbReference type="FunFam" id="1.10.8.50:FF:000002">
    <property type="entry name" value="40S ribosomal protein S18"/>
    <property type="match status" value="1"/>
</dbReference>
<keyword evidence="3" id="KW-0963">Cytoplasm</keyword>
<dbReference type="GO" id="GO:0005737">
    <property type="term" value="C:cytoplasm"/>
    <property type="evidence" value="ECO:0007669"/>
    <property type="project" value="UniProtKB-SubCell"/>
</dbReference>
<dbReference type="PROSITE" id="PS00646">
    <property type="entry name" value="RIBOSOMAL_S13_1"/>
    <property type="match status" value="2"/>
</dbReference>
<evidence type="ECO:0000313" key="6">
    <source>
        <dbReference type="EMBL" id="KAL3757295.1"/>
    </source>
</evidence>
<evidence type="ECO:0008006" key="8">
    <source>
        <dbReference type="Google" id="ProtNLM"/>
    </source>
</evidence>
<evidence type="ECO:0000256" key="1">
    <source>
        <dbReference type="ARBA" id="ARBA00004496"/>
    </source>
</evidence>
<reference evidence="6 7" key="1">
    <citation type="submission" date="2024-10" db="EMBL/GenBank/DDBJ databases">
        <title>Updated reference genomes for cyclostephanoid diatoms.</title>
        <authorList>
            <person name="Roberts W.R."/>
            <person name="Alverson A.J."/>
        </authorList>
    </citation>
    <scope>NUCLEOTIDE SEQUENCE [LARGE SCALE GENOMIC DNA]</scope>
    <source>
        <strain evidence="6 7">AJA232-27</strain>
    </source>
</reference>
<dbReference type="GO" id="GO:0005840">
    <property type="term" value="C:ribosome"/>
    <property type="evidence" value="ECO:0007669"/>
    <property type="project" value="UniProtKB-KW"/>
</dbReference>
<comment type="similarity">
    <text evidence="2">Belongs to the universal ribosomal protein uS13 family.</text>
</comment>
<keyword evidence="5" id="KW-0687">Ribonucleoprotein</keyword>
<organism evidence="6 7">
    <name type="scientific">Discostella pseudostelligera</name>
    <dbReference type="NCBI Taxonomy" id="259834"/>
    <lineage>
        <taxon>Eukaryota</taxon>
        <taxon>Sar</taxon>
        <taxon>Stramenopiles</taxon>
        <taxon>Ochrophyta</taxon>
        <taxon>Bacillariophyta</taxon>
        <taxon>Coscinodiscophyceae</taxon>
        <taxon>Thalassiosirophycidae</taxon>
        <taxon>Stephanodiscales</taxon>
        <taxon>Stephanodiscaceae</taxon>
        <taxon>Discostella</taxon>
    </lineage>
</organism>
<keyword evidence="4" id="KW-0689">Ribosomal protein</keyword>
<evidence type="ECO:0000313" key="7">
    <source>
        <dbReference type="Proteomes" id="UP001530293"/>
    </source>
</evidence>
<dbReference type="EMBL" id="JALLBG020000268">
    <property type="protein sequence ID" value="KAL3757295.1"/>
    <property type="molecule type" value="Genomic_DNA"/>
</dbReference>
<evidence type="ECO:0000256" key="5">
    <source>
        <dbReference type="ARBA" id="ARBA00023274"/>
    </source>
</evidence>
<dbReference type="PANTHER" id="PTHR10871:SF3">
    <property type="entry name" value="SMALL RIBOSOMAL SUBUNIT PROTEIN US13"/>
    <property type="match status" value="1"/>
</dbReference>
<dbReference type="GO" id="GO:1990904">
    <property type="term" value="C:ribonucleoprotein complex"/>
    <property type="evidence" value="ECO:0007669"/>
    <property type="project" value="UniProtKB-KW"/>
</dbReference>
<comment type="subcellular location">
    <subcellularLocation>
        <location evidence="1">Cytoplasm</location>
    </subcellularLocation>
</comment>
<gene>
    <name evidence="6" type="ORF">ACHAWU_008456</name>
</gene>